<accession>A0A397SZQ8</accession>
<dbReference type="Proteomes" id="UP000265703">
    <property type="component" value="Unassembled WGS sequence"/>
</dbReference>
<protein>
    <submittedName>
        <fullName evidence="1">Uncharacterized protein</fullName>
    </submittedName>
</protein>
<name>A0A397SZQ8_9GLOM</name>
<evidence type="ECO:0000313" key="2">
    <source>
        <dbReference type="Proteomes" id="UP000265703"/>
    </source>
</evidence>
<keyword evidence="2" id="KW-1185">Reference proteome</keyword>
<proteinExistence type="predicted"/>
<gene>
    <name evidence="1" type="ORF">C1645_821718</name>
</gene>
<organism evidence="1 2">
    <name type="scientific">Glomus cerebriforme</name>
    <dbReference type="NCBI Taxonomy" id="658196"/>
    <lineage>
        <taxon>Eukaryota</taxon>
        <taxon>Fungi</taxon>
        <taxon>Fungi incertae sedis</taxon>
        <taxon>Mucoromycota</taxon>
        <taxon>Glomeromycotina</taxon>
        <taxon>Glomeromycetes</taxon>
        <taxon>Glomerales</taxon>
        <taxon>Glomeraceae</taxon>
        <taxon>Glomus</taxon>
    </lineage>
</organism>
<dbReference type="AlphaFoldDB" id="A0A397SZQ8"/>
<sequence length="64" mass="7496">MALSLPSSFLCLPVDVYILLIYYKYNIAYAVDLYGEEMAGCLEDHSEQQYIHFEKDNESSYMAW</sequence>
<dbReference type="EMBL" id="QKYT01000145">
    <property type="protein sequence ID" value="RIA91690.1"/>
    <property type="molecule type" value="Genomic_DNA"/>
</dbReference>
<reference evidence="1 2" key="1">
    <citation type="submission" date="2018-06" db="EMBL/GenBank/DDBJ databases">
        <title>Comparative genomics reveals the genomic features of Rhizophagus irregularis, R. cerebriforme, R. diaphanum and Gigaspora rosea, and their symbiotic lifestyle signature.</title>
        <authorList>
            <person name="Morin E."/>
            <person name="San Clemente H."/>
            <person name="Chen E.C.H."/>
            <person name="De La Providencia I."/>
            <person name="Hainaut M."/>
            <person name="Kuo A."/>
            <person name="Kohler A."/>
            <person name="Murat C."/>
            <person name="Tang N."/>
            <person name="Roy S."/>
            <person name="Loubradou J."/>
            <person name="Henrissat B."/>
            <person name="Grigoriev I.V."/>
            <person name="Corradi N."/>
            <person name="Roux C."/>
            <person name="Martin F.M."/>
        </authorList>
    </citation>
    <scope>NUCLEOTIDE SEQUENCE [LARGE SCALE GENOMIC DNA]</scope>
    <source>
        <strain evidence="1 2">DAOM 227022</strain>
    </source>
</reference>
<evidence type="ECO:0000313" key="1">
    <source>
        <dbReference type="EMBL" id="RIA91690.1"/>
    </source>
</evidence>
<comment type="caution">
    <text evidence="1">The sequence shown here is derived from an EMBL/GenBank/DDBJ whole genome shotgun (WGS) entry which is preliminary data.</text>
</comment>